<accession>A0A2U3NHD0</accession>
<dbReference type="Pfam" id="PF08666">
    <property type="entry name" value="SAF"/>
    <property type="match status" value="1"/>
</dbReference>
<evidence type="ECO:0000313" key="2">
    <source>
        <dbReference type="EMBL" id="SPM30939.1"/>
    </source>
</evidence>
<reference evidence="2 3" key="1">
    <citation type="submission" date="2017-01" db="EMBL/GenBank/DDBJ databases">
        <authorList>
            <consortium name="Urmite Genomes"/>
        </authorList>
    </citation>
    <scope>NUCLEOTIDE SEQUENCE [LARGE SCALE GENOMIC DNA]</scope>
    <source>
        <strain evidence="2 3">AB308</strain>
    </source>
</reference>
<sequence>VGESSLNPSLFGRISASLRPDWTRTVLARRVAAGALVVLAGVATLRSDPHADDAEVVVATHDLRPGAALTSDDLRLEKRSATTVPEGAQRDVATVAGSMLAGPARRGEVLTDVRLLGSRLAEAAIGSKAGPGARIVPLHLADAALIDLIRVGDVVDVLAAPATDAPAPGTPPVTKVVATDAVVVLVSPKQKVQAADSDRVVLVALPARVANTVAGTALGQTVTLTLH</sequence>
<feature type="non-terminal residue" evidence="2">
    <location>
        <position position="1"/>
    </location>
</feature>
<name>A0A2U3NHD0_9MYCO</name>
<dbReference type="InterPro" id="IPR013974">
    <property type="entry name" value="SAF"/>
</dbReference>
<evidence type="ECO:0000259" key="1">
    <source>
        <dbReference type="SMART" id="SM00858"/>
    </source>
</evidence>
<dbReference type="Proteomes" id="UP000241595">
    <property type="component" value="Unassembled WGS sequence"/>
</dbReference>
<keyword evidence="3" id="KW-1185">Reference proteome</keyword>
<gene>
    <name evidence="2" type="ORF">MTAB308_4449</name>
</gene>
<organism evidence="2 3">
    <name type="scientific">Mycobacterium terramassiliense</name>
    <dbReference type="NCBI Taxonomy" id="1841859"/>
    <lineage>
        <taxon>Bacteria</taxon>
        <taxon>Bacillati</taxon>
        <taxon>Actinomycetota</taxon>
        <taxon>Actinomycetes</taxon>
        <taxon>Mycobacteriales</taxon>
        <taxon>Mycobacteriaceae</taxon>
        <taxon>Mycobacterium</taxon>
    </lineage>
</organism>
<dbReference type="AlphaFoldDB" id="A0A2U3NHD0"/>
<dbReference type="CDD" id="cd11614">
    <property type="entry name" value="SAF_CpaB_FlgA_like"/>
    <property type="match status" value="1"/>
</dbReference>
<dbReference type="Gene3D" id="3.90.1210.10">
    <property type="entry name" value="Antifreeze-like/N-acetylneuraminic acid synthase C-terminal domain"/>
    <property type="match status" value="1"/>
</dbReference>
<protein>
    <submittedName>
        <fullName evidence="2">Flp pilus assembly protein CpaB</fullName>
    </submittedName>
</protein>
<evidence type="ECO:0000313" key="3">
    <source>
        <dbReference type="Proteomes" id="UP000241595"/>
    </source>
</evidence>
<feature type="domain" description="SAF" evidence="1">
    <location>
        <begin position="54"/>
        <end position="116"/>
    </location>
</feature>
<dbReference type="EMBL" id="FTRV01000015">
    <property type="protein sequence ID" value="SPM30939.1"/>
    <property type="molecule type" value="Genomic_DNA"/>
</dbReference>
<dbReference type="STRING" id="1841859.GCA_900157385_04450"/>
<proteinExistence type="predicted"/>
<dbReference type="SMART" id="SM00858">
    <property type="entry name" value="SAF"/>
    <property type="match status" value="1"/>
</dbReference>